<protein>
    <recommendedName>
        <fullName evidence="3">MATH domain-containing protein</fullName>
    </recommendedName>
</protein>
<comment type="caution">
    <text evidence="4">The sequence shown here is derived from an EMBL/GenBank/DDBJ whole genome shotgun (WGS) entry which is preliminary data.</text>
</comment>
<dbReference type="InterPro" id="IPR050804">
    <property type="entry name" value="MCC"/>
</dbReference>
<dbReference type="PANTHER" id="PTHR46236:SF35">
    <property type="entry name" value="MATH DOMAIN-CONTAINING PROTEIN"/>
    <property type="match status" value="1"/>
</dbReference>
<name>A0ABR2QF95_9ROSI</name>
<dbReference type="SUPFAM" id="SSF49599">
    <property type="entry name" value="TRAF domain-like"/>
    <property type="match status" value="1"/>
</dbReference>
<evidence type="ECO:0000256" key="2">
    <source>
        <dbReference type="SAM" id="Coils"/>
    </source>
</evidence>
<keyword evidence="5" id="KW-1185">Reference proteome</keyword>
<reference evidence="4 5" key="1">
    <citation type="journal article" date="2024" name="G3 (Bethesda)">
        <title>Genome assembly of Hibiscus sabdariffa L. provides insights into metabolisms of medicinal natural products.</title>
        <authorList>
            <person name="Kim T."/>
        </authorList>
    </citation>
    <scope>NUCLEOTIDE SEQUENCE [LARGE SCALE GENOMIC DNA]</scope>
    <source>
        <strain evidence="4">TK-2024</strain>
        <tissue evidence="4">Old leaves</tissue>
    </source>
</reference>
<evidence type="ECO:0000313" key="5">
    <source>
        <dbReference type="Proteomes" id="UP001396334"/>
    </source>
</evidence>
<dbReference type="EMBL" id="JBBPBN010000040">
    <property type="protein sequence ID" value="KAK8999214.1"/>
    <property type="molecule type" value="Genomic_DNA"/>
</dbReference>
<dbReference type="Pfam" id="PF22486">
    <property type="entry name" value="MATH_2"/>
    <property type="match status" value="1"/>
</dbReference>
<dbReference type="Gene3D" id="2.60.210.10">
    <property type="entry name" value="Apoptosis, Tumor Necrosis Factor Receptor Associated Protein 2, Chain A"/>
    <property type="match status" value="1"/>
</dbReference>
<keyword evidence="1 2" id="KW-0175">Coiled coil</keyword>
<dbReference type="CDD" id="cd00121">
    <property type="entry name" value="MATH"/>
    <property type="match status" value="1"/>
</dbReference>
<feature type="coiled-coil region" evidence="2">
    <location>
        <begin position="318"/>
        <end position="418"/>
    </location>
</feature>
<dbReference type="PANTHER" id="PTHR46236">
    <property type="entry name" value="TRAF-LIKE SUPERFAMILY PROTEIN"/>
    <property type="match status" value="1"/>
</dbReference>
<evidence type="ECO:0000256" key="1">
    <source>
        <dbReference type="ARBA" id="ARBA00023054"/>
    </source>
</evidence>
<gene>
    <name evidence="4" type="ORF">V6N11_070390</name>
</gene>
<evidence type="ECO:0000313" key="4">
    <source>
        <dbReference type="EMBL" id="KAK8999214.1"/>
    </source>
</evidence>
<sequence>MEVNSKCGSNLPKVIWKVEVLKAVDDAKSQSKDDSGEISKVTWRIQNFSRIKDQKFYSENFVVDGNKWRILIFPKGNNVDHLSIYLDVADSATLPSGWSRFAQFGFAVVDQIDRTKSITKVTSVHEFHRTESDWGFTSFLALSELEDPKRGYLLNDACLVEAYISTDRTEGLISRQLILETDSDKHKTKEADCVKAAIDNQKTVKTKPVEITTPSPTQPSCQIVAFEPAEPTEEDIKTFFTSLESELSSSDTVFSKEEAKEALAKLEEALNMTPTNFYDSGKFSSLEKTFKILATFDCSSTTLTIEQKNELSVMEESLKKLANRTAKAVEDKSRLTEKESIKLKITRNLDHNLIRYKEVESEVKQVEQKLAALLAERKGIFRSSKEMKMELEAVGKECAEFEANAKAAEEEERTIETEWGRMKDFISSIKGNI</sequence>
<accession>A0ABR2QF95</accession>
<dbReference type="Proteomes" id="UP001396334">
    <property type="component" value="Unassembled WGS sequence"/>
</dbReference>
<evidence type="ECO:0000259" key="3">
    <source>
        <dbReference type="PROSITE" id="PS50144"/>
    </source>
</evidence>
<organism evidence="4 5">
    <name type="scientific">Hibiscus sabdariffa</name>
    <name type="common">roselle</name>
    <dbReference type="NCBI Taxonomy" id="183260"/>
    <lineage>
        <taxon>Eukaryota</taxon>
        <taxon>Viridiplantae</taxon>
        <taxon>Streptophyta</taxon>
        <taxon>Embryophyta</taxon>
        <taxon>Tracheophyta</taxon>
        <taxon>Spermatophyta</taxon>
        <taxon>Magnoliopsida</taxon>
        <taxon>eudicotyledons</taxon>
        <taxon>Gunneridae</taxon>
        <taxon>Pentapetalae</taxon>
        <taxon>rosids</taxon>
        <taxon>malvids</taxon>
        <taxon>Malvales</taxon>
        <taxon>Malvaceae</taxon>
        <taxon>Malvoideae</taxon>
        <taxon>Hibiscus</taxon>
    </lineage>
</organism>
<dbReference type="PROSITE" id="PS50144">
    <property type="entry name" value="MATH"/>
    <property type="match status" value="1"/>
</dbReference>
<dbReference type="SMART" id="SM00061">
    <property type="entry name" value="MATH"/>
    <property type="match status" value="1"/>
</dbReference>
<dbReference type="InterPro" id="IPR002083">
    <property type="entry name" value="MATH/TRAF_dom"/>
</dbReference>
<dbReference type="InterPro" id="IPR008974">
    <property type="entry name" value="TRAF-like"/>
</dbReference>
<proteinExistence type="predicted"/>
<feature type="domain" description="MATH" evidence="3">
    <location>
        <begin position="38"/>
        <end position="164"/>
    </location>
</feature>